<feature type="transmembrane region" description="Helical" evidence="8">
    <location>
        <begin position="490"/>
        <end position="515"/>
    </location>
</feature>
<keyword evidence="2 8" id="KW-0812">Transmembrane</keyword>
<feature type="transmembrane region" description="Helical" evidence="8">
    <location>
        <begin position="419"/>
        <end position="443"/>
    </location>
</feature>
<dbReference type="PROSITE" id="PS50088">
    <property type="entry name" value="ANK_REPEAT"/>
    <property type="match status" value="5"/>
</dbReference>
<keyword evidence="3" id="KW-0677">Repeat</keyword>
<feature type="repeat" description="ANK" evidence="7">
    <location>
        <begin position="220"/>
        <end position="253"/>
    </location>
</feature>
<evidence type="ECO:0000259" key="9">
    <source>
        <dbReference type="Pfam" id="PF13962"/>
    </source>
</evidence>
<dbReference type="Pfam" id="PF12796">
    <property type="entry name" value="Ank_2"/>
    <property type="match status" value="3"/>
</dbReference>
<accession>A0ABC9BF69</accession>
<dbReference type="PANTHER" id="PTHR24186">
    <property type="entry name" value="PROTEIN PHOSPHATASE 1 REGULATORY SUBUNIT"/>
    <property type="match status" value="1"/>
</dbReference>
<feature type="transmembrane region" description="Helical" evidence="8">
    <location>
        <begin position="464"/>
        <end position="484"/>
    </location>
</feature>
<reference evidence="11" key="1">
    <citation type="submission" date="2024-06" db="EMBL/GenBank/DDBJ databases">
        <authorList>
            <person name="Ryan C."/>
        </authorList>
    </citation>
    <scope>NUCLEOTIDE SEQUENCE [LARGE SCALE GENOMIC DNA]</scope>
</reference>
<comment type="subcellular location">
    <subcellularLocation>
        <location evidence="1">Membrane</location>
        <topology evidence="1">Multi-pass membrane protein</topology>
    </subcellularLocation>
</comment>
<evidence type="ECO:0000313" key="11">
    <source>
        <dbReference type="Proteomes" id="UP001497457"/>
    </source>
</evidence>
<keyword evidence="4 8" id="KW-1133">Transmembrane helix</keyword>
<evidence type="ECO:0000313" key="10">
    <source>
        <dbReference type="EMBL" id="CAL5000074.1"/>
    </source>
</evidence>
<protein>
    <recommendedName>
        <fullName evidence="9">PGG domain-containing protein</fullName>
    </recommendedName>
</protein>
<keyword evidence="11" id="KW-1185">Reference proteome</keyword>
<dbReference type="AlphaFoldDB" id="A0ABC9BF69"/>
<sequence length="561" mass="61340">MERQSSIRLGTLEKLKSFRGMEKQKSFRGIMSLERRSRDSPGKRGDTPLHLAARSGSVAHAQRILGELDRALVGEMAAKQNQDGETPLYVAAEKGHAEVVREILKVSDVQTAGIKASNSFDAFHIAAKQGHLEVLKEMLQAFPALAMTTNSVNATALDTAAIQGHVDIVNLLLETDASLTRIARNNGKTVLHSAARMGHVEVVRSLLNKDPSIGLRTDKKGQTALHMASKGQNAEIVVELLKPDSSVVHIEDKQGNRPLHVASRKGNIIIVQTLLSVEGIDVNAGNRSGETAFAIAEKMNNEELVNILKEVGGVTAKEPAHPPNSAKQLKKTVSDIRHDVQSQIKQTRQTKMQVNKIKKRLEKLHIGGLNNAINSNTVVAVLIATVAFAAIFTVPGNFVEDLSKAPPGMSLGQAYVASNPAFIVFLVFDALALFISLAVVVVQTSLIVVEQKAKKRMVFVMNKLMWLACLFISVAFIALTYVVVGRDDWWLAWCTMAIGTVIMLTTLGSMCYCIIAHRLEEKNTRKIRKASASQSRGSWSRSVDSDEEILNSEYKTKMYAL</sequence>
<feature type="domain" description="PGG" evidence="9">
    <location>
        <begin position="369"/>
        <end position="483"/>
    </location>
</feature>
<evidence type="ECO:0000256" key="4">
    <source>
        <dbReference type="ARBA" id="ARBA00022989"/>
    </source>
</evidence>
<dbReference type="SMART" id="SM00248">
    <property type="entry name" value="ANK"/>
    <property type="match status" value="8"/>
</dbReference>
<evidence type="ECO:0000256" key="5">
    <source>
        <dbReference type="ARBA" id="ARBA00023043"/>
    </source>
</evidence>
<evidence type="ECO:0000256" key="6">
    <source>
        <dbReference type="ARBA" id="ARBA00023136"/>
    </source>
</evidence>
<evidence type="ECO:0000256" key="8">
    <source>
        <dbReference type="SAM" id="Phobius"/>
    </source>
</evidence>
<dbReference type="SUPFAM" id="SSF48403">
    <property type="entry name" value="Ankyrin repeat"/>
    <property type="match status" value="1"/>
</dbReference>
<dbReference type="Pfam" id="PF13857">
    <property type="entry name" value="Ank_5"/>
    <property type="match status" value="1"/>
</dbReference>
<feature type="repeat" description="ANK" evidence="7">
    <location>
        <begin position="83"/>
        <end position="105"/>
    </location>
</feature>
<organism evidence="10 11">
    <name type="scientific">Urochloa decumbens</name>
    <dbReference type="NCBI Taxonomy" id="240449"/>
    <lineage>
        <taxon>Eukaryota</taxon>
        <taxon>Viridiplantae</taxon>
        <taxon>Streptophyta</taxon>
        <taxon>Embryophyta</taxon>
        <taxon>Tracheophyta</taxon>
        <taxon>Spermatophyta</taxon>
        <taxon>Magnoliopsida</taxon>
        <taxon>Liliopsida</taxon>
        <taxon>Poales</taxon>
        <taxon>Poaceae</taxon>
        <taxon>PACMAD clade</taxon>
        <taxon>Panicoideae</taxon>
        <taxon>Panicodae</taxon>
        <taxon>Paniceae</taxon>
        <taxon>Melinidinae</taxon>
        <taxon>Urochloa</taxon>
    </lineage>
</organism>
<keyword evidence="6 8" id="KW-0472">Membrane</keyword>
<keyword evidence="5 7" id="KW-0040">ANK repeat</keyword>
<reference evidence="10 11" key="2">
    <citation type="submission" date="2024-10" db="EMBL/GenBank/DDBJ databases">
        <authorList>
            <person name="Ryan C."/>
        </authorList>
    </citation>
    <scope>NUCLEOTIDE SEQUENCE [LARGE SCALE GENOMIC DNA]</scope>
</reference>
<name>A0ABC9BF69_9POAL</name>
<evidence type="ECO:0000256" key="1">
    <source>
        <dbReference type="ARBA" id="ARBA00004141"/>
    </source>
</evidence>
<proteinExistence type="predicted"/>
<gene>
    <name evidence="10" type="ORF">URODEC1_LOCUS64664</name>
</gene>
<dbReference type="InterPro" id="IPR026961">
    <property type="entry name" value="PGG_dom"/>
</dbReference>
<feature type="repeat" description="ANK" evidence="7">
    <location>
        <begin position="186"/>
        <end position="218"/>
    </location>
</feature>
<dbReference type="GO" id="GO:0016020">
    <property type="term" value="C:membrane"/>
    <property type="evidence" value="ECO:0007669"/>
    <property type="project" value="UniProtKB-SubCell"/>
</dbReference>
<dbReference type="EMBL" id="OZ075135">
    <property type="protein sequence ID" value="CAL5000074.1"/>
    <property type="molecule type" value="Genomic_DNA"/>
</dbReference>
<dbReference type="PANTHER" id="PTHR24186:SF8">
    <property type="entry name" value="ANKYRIN REPEAT FAMILY PROTEIN"/>
    <property type="match status" value="1"/>
</dbReference>
<dbReference type="Proteomes" id="UP001497457">
    <property type="component" value="Chromosome 25rd"/>
</dbReference>
<feature type="transmembrane region" description="Helical" evidence="8">
    <location>
        <begin position="378"/>
        <end position="399"/>
    </location>
</feature>
<dbReference type="InterPro" id="IPR036770">
    <property type="entry name" value="Ankyrin_rpt-contain_sf"/>
</dbReference>
<evidence type="ECO:0000256" key="2">
    <source>
        <dbReference type="ARBA" id="ARBA00022692"/>
    </source>
</evidence>
<feature type="repeat" description="ANK" evidence="7">
    <location>
        <begin position="254"/>
        <end position="287"/>
    </location>
</feature>
<dbReference type="PROSITE" id="PS50297">
    <property type="entry name" value="ANK_REP_REGION"/>
    <property type="match status" value="3"/>
</dbReference>
<evidence type="ECO:0000256" key="7">
    <source>
        <dbReference type="PROSITE-ProRule" id="PRU00023"/>
    </source>
</evidence>
<feature type="repeat" description="ANK" evidence="7">
    <location>
        <begin position="152"/>
        <end position="184"/>
    </location>
</feature>
<dbReference type="InterPro" id="IPR002110">
    <property type="entry name" value="Ankyrin_rpt"/>
</dbReference>
<dbReference type="Gene3D" id="1.25.40.20">
    <property type="entry name" value="Ankyrin repeat-containing domain"/>
    <property type="match status" value="3"/>
</dbReference>
<evidence type="ECO:0000256" key="3">
    <source>
        <dbReference type="ARBA" id="ARBA00022737"/>
    </source>
</evidence>
<dbReference type="Pfam" id="PF13962">
    <property type="entry name" value="PGG"/>
    <property type="match status" value="1"/>
</dbReference>